<dbReference type="EMBL" id="BSXS01000018">
    <property type="protein sequence ID" value="GME70323.1"/>
    <property type="molecule type" value="Genomic_DNA"/>
</dbReference>
<accession>A0ACB5SR21</accession>
<sequence length="78" mass="9220">MSSKATNKDKDRWKDYWSRFIIAKRYAAIVITTTIITPTTTYGMNVRLQQQIWKIFRGGTTSEFQFCSEQHKPKGINW</sequence>
<evidence type="ECO:0000313" key="1">
    <source>
        <dbReference type="EMBL" id="GME70323.1"/>
    </source>
</evidence>
<reference evidence="1" key="1">
    <citation type="submission" date="2023-04" db="EMBL/GenBank/DDBJ databases">
        <title>Ambrosiozyma monospora NBRC 10751.</title>
        <authorList>
            <person name="Ichikawa N."/>
            <person name="Sato H."/>
            <person name="Tonouchi N."/>
        </authorList>
    </citation>
    <scope>NUCLEOTIDE SEQUENCE</scope>
    <source>
        <strain evidence="1">NBRC 10751</strain>
    </source>
</reference>
<keyword evidence="2" id="KW-1185">Reference proteome</keyword>
<proteinExistence type="predicted"/>
<dbReference type="Proteomes" id="UP001165064">
    <property type="component" value="Unassembled WGS sequence"/>
</dbReference>
<protein>
    <submittedName>
        <fullName evidence="1">Unnamed protein product</fullName>
    </submittedName>
</protein>
<evidence type="ECO:0000313" key="2">
    <source>
        <dbReference type="Proteomes" id="UP001165064"/>
    </source>
</evidence>
<gene>
    <name evidence="1" type="ORF">Amon02_000014900</name>
</gene>
<comment type="caution">
    <text evidence="1">The sequence shown here is derived from an EMBL/GenBank/DDBJ whole genome shotgun (WGS) entry which is preliminary data.</text>
</comment>
<organism evidence="1 2">
    <name type="scientific">Ambrosiozyma monospora</name>
    <name type="common">Yeast</name>
    <name type="synonym">Endomycopsis monosporus</name>
    <dbReference type="NCBI Taxonomy" id="43982"/>
    <lineage>
        <taxon>Eukaryota</taxon>
        <taxon>Fungi</taxon>
        <taxon>Dikarya</taxon>
        <taxon>Ascomycota</taxon>
        <taxon>Saccharomycotina</taxon>
        <taxon>Pichiomycetes</taxon>
        <taxon>Pichiales</taxon>
        <taxon>Pichiaceae</taxon>
        <taxon>Ambrosiozyma</taxon>
    </lineage>
</organism>
<name>A0ACB5SR21_AMBMO</name>